<dbReference type="RefSeq" id="WP_120368447.1">
    <property type="nucleotide sequence ID" value="NZ_RAXZ01000067.1"/>
</dbReference>
<accession>A0A3A8FLE8</accession>
<evidence type="ECO:0000313" key="2">
    <source>
        <dbReference type="Proteomes" id="UP000281084"/>
    </source>
</evidence>
<dbReference type="EMBL" id="RAXZ01000067">
    <property type="protein sequence ID" value="RKG47189.1"/>
    <property type="molecule type" value="Genomic_DNA"/>
</dbReference>
<gene>
    <name evidence="1" type="ORF">D7V64_17020</name>
</gene>
<evidence type="ECO:0000313" key="1">
    <source>
        <dbReference type="EMBL" id="RKG47189.1"/>
    </source>
</evidence>
<dbReference type="AlphaFoldDB" id="A0A3A8FLE8"/>
<protein>
    <submittedName>
        <fullName evidence="1">Uncharacterized protein</fullName>
    </submittedName>
</protein>
<name>A0A3A8FLE8_9GAMM</name>
<dbReference type="Proteomes" id="UP000281084">
    <property type="component" value="Unassembled WGS sequence"/>
</dbReference>
<sequence>TLTIDDAPVSVAGAFTTKIASLGWDLVFEQPYIHVYKFKHIDDTDMYIRLCFQNNPSYRNRVAPCVGRSYDVATGFITDELALNDTKSIATPNIYAWDFSHGASNSYNNFTYSQGFSTFGRALVVGSLYHLVFMHSKEHGSCFNQGVFPTTGGFAVPAILCDSYGDPGVSNSDGFNYSGKVLLGNTISIAKLTNTNETTNNFDIYPQALNSVLPTSIDDFNTTTTEPVAMYIQGNGQFLGFLMGIYRCKYANNNAPAISKSLMPLKTTDIDLNSIVYVSPITSSGTNIGYATYYAIPVEEIRIA</sequence>
<feature type="non-terminal residue" evidence="1">
    <location>
        <position position="1"/>
    </location>
</feature>
<proteinExistence type="predicted"/>
<comment type="caution">
    <text evidence="1">The sequence shown here is derived from an EMBL/GenBank/DDBJ whole genome shotgun (WGS) entry which is preliminary data.</text>
</comment>
<reference evidence="1 2" key="1">
    <citation type="submission" date="2018-09" db="EMBL/GenBank/DDBJ databases">
        <title>The draft genome of Acinetobacter spp. strains.</title>
        <authorList>
            <person name="Qin J."/>
            <person name="Feng Y."/>
            <person name="Zong Z."/>
        </authorList>
    </citation>
    <scope>NUCLEOTIDE SEQUENCE [LARGE SCALE GENOMIC DNA]</scope>
    <source>
        <strain evidence="1 2">WCHAc060002</strain>
    </source>
</reference>
<organism evidence="1 2">
    <name type="scientific">Acinetobacter cumulans</name>
    <dbReference type="NCBI Taxonomy" id="2136182"/>
    <lineage>
        <taxon>Bacteria</taxon>
        <taxon>Pseudomonadati</taxon>
        <taxon>Pseudomonadota</taxon>
        <taxon>Gammaproteobacteria</taxon>
        <taxon>Moraxellales</taxon>
        <taxon>Moraxellaceae</taxon>
        <taxon>Acinetobacter</taxon>
    </lineage>
</organism>